<gene>
    <name evidence="1" type="ORF">BN961_03790</name>
</gene>
<dbReference type="EMBL" id="CCAZ020000002">
    <property type="protein sequence ID" value="CEG10351.1"/>
    <property type="molecule type" value="Genomic_DNA"/>
</dbReference>
<evidence type="ECO:0000313" key="2">
    <source>
        <dbReference type="Proteomes" id="UP000035762"/>
    </source>
</evidence>
<proteinExistence type="predicted"/>
<accession>A0A090MST1</accession>
<organism evidence="1 2">
    <name type="scientific">Afipia felis</name>
    <name type="common">Cat scratch disease bacillus</name>
    <dbReference type="NCBI Taxonomy" id="1035"/>
    <lineage>
        <taxon>Bacteria</taxon>
        <taxon>Pseudomonadati</taxon>
        <taxon>Pseudomonadota</taxon>
        <taxon>Alphaproteobacteria</taxon>
        <taxon>Hyphomicrobiales</taxon>
        <taxon>Nitrobacteraceae</taxon>
        <taxon>Afipia</taxon>
    </lineage>
</organism>
<dbReference type="AlphaFoldDB" id="A0A090MST1"/>
<dbReference type="Proteomes" id="UP000035762">
    <property type="component" value="Unassembled WGS sequence"/>
</dbReference>
<protein>
    <submittedName>
        <fullName evidence="1">Uncharacterized protein</fullName>
    </submittedName>
</protein>
<comment type="caution">
    <text evidence="1">The sequence shown here is derived from an EMBL/GenBank/DDBJ whole genome shotgun (WGS) entry which is preliminary data.</text>
</comment>
<evidence type="ECO:0000313" key="1">
    <source>
        <dbReference type="EMBL" id="CEG10351.1"/>
    </source>
</evidence>
<reference evidence="1 2" key="1">
    <citation type="journal article" date="2014" name="Genome Announc.">
        <title>Genome Sequence of Afipia felis Strain 76713, Isolated in Hospital Water Using an Amoeba Co-Culture Procedure.</title>
        <authorList>
            <person name="Benamar S."/>
            <person name="La Scola B."/>
            <person name="Croce O."/>
        </authorList>
    </citation>
    <scope>NUCLEOTIDE SEQUENCE [LARGE SCALE GENOMIC DNA]</scope>
    <source>
        <strain evidence="1 2">76713</strain>
    </source>
</reference>
<sequence length="97" mass="10736">MARRHGGLTSIPALSVKRAVADVMVECSSLNSFHLLEAGSAALSPFAPKSIRFRNPYPVVLCFPKEFPEDFAIPSAVRNRRANRYIRNLIALKPIAK</sequence>
<keyword evidence="2" id="KW-1185">Reference proteome</keyword>
<name>A0A090MST1_AFIFE</name>